<evidence type="ECO:0000259" key="4">
    <source>
        <dbReference type="Pfam" id="PF00808"/>
    </source>
</evidence>
<feature type="domain" description="Transcription factor CBF/NF-Y/archaeal histone" evidence="4">
    <location>
        <begin position="7"/>
        <end position="71"/>
    </location>
</feature>
<evidence type="ECO:0000256" key="3">
    <source>
        <dbReference type="SAM" id="MobiDB-lite"/>
    </source>
</evidence>
<dbReference type="EMBL" id="JALJOV010000759">
    <property type="protein sequence ID" value="KAK9861442.1"/>
    <property type="molecule type" value="Genomic_DNA"/>
</dbReference>
<dbReference type="GO" id="GO:0051123">
    <property type="term" value="P:RNA polymerase II preinitiation complex assembly"/>
    <property type="evidence" value="ECO:0007669"/>
    <property type="project" value="TreeGrafter"/>
</dbReference>
<evidence type="ECO:0000313" key="6">
    <source>
        <dbReference type="Proteomes" id="UP001485043"/>
    </source>
</evidence>
<dbReference type="InterPro" id="IPR042225">
    <property type="entry name" value="Ncb2"/>
</dbReference>
<comment type="subcellular location">
    <subcellularLocation>
        <location evidence="1">Nucleus</location>
    </subcellularLocation>
</comment>
<evidence type="ECO:0000256" key="2">
    <source>
        <dbReference type="ARBA" id="ARBA00023242"/>
    </source>
</evidence>
<evidence type="ECO:0000313" key="5">
    <source>
        <dbReference type="EMBL" id="KAK9861442.1"/>
    </source>
</evidence>
<comment type="caution">
    <text evidence="5">The sequence shown here is derived from an EMBL/GenBank/DDBJ whole genome shotgun (WGS) entry which is preliminary data.</text>
</comment>
<proteinExistence type="predicted"/>
<organism evidence="5 6">
    <name type="scientific">Apatococcus fuscideae</name>
    <dbReference type="NCBI Taxonomy" id="2026836"/>
    <lineage>
        <taxon>Eukaryota</taxon>
        <taxon>Viridiplantae</taxon>
        <taxon>Chlorophyta</taxon>
        <taxon>core chlorophytes</taxon>
        <taxon>Trebouxiophyceae</taxon>
        <taxon>Chlorellales</taxon>
        <taxon>Chlorellaceae</taxon>
        <taxon>Apatococcus</taxon>
    </lineage>
</organism>
<dbReference type="GO" id="GO:0016251">
    <property type="term" value="F:RNA polymerase II general transcription initiation factor activity"/>
    <property type="evidence" value="ECO:0007669"/>
    <property type="project" value="TreeGrafter"/>
</dbReference>
<dbReference type="PANTHER" id="PTHR46138">
    <property type="entry name" value="PROTEIN DR1"/>
    <property type="match status" value="1"/>
</dbReference>
<dbReference type="InterPro" id="IPR009072">
    <property type="entry name" value="Histone-fold"/>
</dbReference>
<protein>
    <recommendedName>
        <fullName evidence="4">Transcription factor CBF/NF-Y/archaeal histone domain-containing protein</fullName>
    </recommendedName>
</protein>
<dbReference type="GO" id="GO:0046982">
    <property type="term" value="F:protein heterodimerization activity"/>
    <property type="evidence" value="ECO:0007669"/>
    <property type="project" value="InterPro"/>
</dbReference>
<dbReference type="Pfam" id="PF00808">
    <property type="entry name" value="CBFD_NFYB_HMF"/>
    <property type="match status" value="1"/>
</dbReference>
<dbReference type="GO" id="GO:0017025">
    <property type="term" value="F:TBP-class protein binding"/>
    <property type="evidence" value="ECO:0007669"/>
    <property type="project" value="TreeGrafter"/>
</dbReference>
<dbReference type="Gene3D" id="1.10.20.10">
    <property type="entry name" value="Histone, subunit A"/>
    <property type="match status" value="1"/>
</dbReference>
<evidence type="ECO:0000256" key="1">
    <source>
        <dbReference type="ARBA" id="ARBA00004123"/>
    </source>
</evidence>
<dbReference type="InterPro" id="IPR003958">
    <property type="entry name" value="CBFA_NFYB_domain"/>
</dbReference>
<sequence length="136" mass="14633">MEDSDILLPKLTVQKLVKDAVGADKRVAGDVVDNVLICCTEFIKLIVSQATEIGDAEGKTTVIPEHVIQALEKLGLGNYTAEVNACWEQFKADSKSAPQRLGGRKSNADAQGMSEEQQAALQEEMFNAARAQAADL</sequence>
<name>A0AAW1SXY8_9CHLO</name>
<gene>
    <name evidence="5" type="ORF">WJX84_006686</name>
</gene>
<keyword evidence="2" id="KW-0539">Nucleus</keyword>
<dbReference type="SUPFAM" id="SSF47113">
    <property type="entry name" value="Histone-fold"/>
    <property type="match status" value="1"/>
</dbReference>
<accession>A0AAW1SXY8</accession>
<dbReference type="GO" id="GO:0000122">
    <property type="term" value="P:negative regulation of transcription by RNA polymerase II"/>
    <property type="evidence" value="ECO:0007669"/>
    <property type="project" value="InterPro"/>
</dbReference>
<dbReference type="GO" id="GO:0017054">
    <property type="term" value="C:negative cofactor 2 complex"/>
    <property type="evidence" value="ECO:0007669"/>
    <property type="project" value="InterPro"/>
</dbReference>
<dbReference type="PANTHER" id="PTHR46138:SF1">
    <property type="entry name" value="PROTEIN DR1"/>
    <property type="match status" value="1"/>
</dbReference>
<dbReference type="CDD" id="cd22905">
    <property type="entry name" value="HFD_Dr1"/>
    <property type="match status" value="1"/>
</dbReference>
<keyword evidence="6" id="KW-1185">Reference proteome</keyword>
<dbReference type="Proteomes" id="UP001485043">
    <property type="component" value="Unassembled WGS sequence"/>
</dbReference>
<reference evidence="5 6" key="1">
    <citation type="journal article" date="2024" name="Nat. Commun.">
        <title>Phylogenomics reveals the evolutionary origins of lichenization in chlorophyte algae.</title>
        <authorList>
            <person name="Puginier C."/>
            <person name="Libourel C."/>
            <person name="Otte J."/>
            <person name="Skaloud P."/>
            <person name="Haon M."/>
            <person name="Grisel S."/>
            <person name="Petersen M."/>
            <person name="Berrin J.G."/>
            <person name="Delaux P.M."/>
            <person name="Dal Grande F."/>
            <person name="Keller J."/>
        </authorList>
    </citation>
    <scope>NUCLEOTIDE SEQUENCE [LARGE SCALE GENOMIC DNA]</scope>
    <source>
        <strain evidence="5 6">SAG 2523</strain>
    </source>
</reference>
<dbReference type="AlphaFoldDB" id="A0AAW1SXY8"/>
<feature type="region of interest" description="Disordered" evidence="3">
    <location>
        <begin position="94"/>
        <end position="118"/>
    </location>
</feature>